<dbReference type="Gene3D" id="3.60.15.10">
    <property type="entry name" value="Ribonuclease Z/Hydroxyacylglutathione hydrolase-like"/>
    <property type="match status" value="1"/>
</dbReference>
<accession>W4R133</accession>
<dbReference type="RefSeq" id="WP_148296931.1">
    <property type="nucleotide sequence ID" value="NZ_BAUV01000062.1"/>
</dbReference>
<dbReference type="EMBL" id="BAUV01000062">
    <property type="protein sequence ID" value="GAE37264.1"/>
    <property type="molecule type" value="Genomic_DNA"/>
</dbReference>
<dbReference type="eggNOG" id="COG2333">
    <property type="taxonomic scope" value="Bacteria"/>
</dbReference>
<protein>
    <submittedName>
        <fullName evidence="2">S-layer protein</fullName>
    </submittedName>
</protein>
<dbReference type="PANTHER" id="PTHR30619">
    <property type="entry name" value="DNA INTERNALIZATION/COMPETENCE PROTEIN COMEC/REC2"/>
    <property type="match status" value="1"/>
</dbReference>
<dbReference type="SMART" id="SM00849">
    <property type="entry name" value="Lactamase_B"/>
    <property type="match status" value="1"/>
</dbReference>
<dbReference type="InterPro" id="IPR036866">
    <property type="entry name" value="RibonucZ/Hydroxyglut_hydro"/>
</dbReference>
<dbReference type="SUPFAM" id="SSF56281">
    <property type="entry name" value="Metallo-hydrolase/oxidoreductase"/>
    <property type="match status" value="1"/>
</dbReference>
<dbReference type="PANTHER" id="PTHR30619:SF7">
    <property type="entry name" value="BETA-LACTAMASE DOMAIN PROTEIN"/>
    <property type="match status" value="1"/>
</dbReference>
<evidence type="ECO:0000313" key="2">
    <source>
        <dbReference type="EMBL" id="GAE37264.1"/>
    </source>
</evidence>
<feature type="domain" description="Metallo-beta-lactamase" evidence="1">
    <location>
        <begin position="67"/>
        <end position="273"/>
    </location>
</feature>
<dbReference type="AlphaFoldDB" id="W4R133"/>
<name>W4R133_HALA3</name>
<reference evidence="2 3" key="1">
    <citation type="journal article" date="2014" name="Genome Announc.">
        <title>Draft Genome Sequences of Three Alkaliphilic Bacillus Strains, Bacillus wakoensis JCM 9140T, Bacillus akibai JCM 9157T, and Bacillus hemicellulosilyticus JCM 9152T.</title>
        <authorList>
            <person name="Yuki M."/>
            <person name="Oshima K."/>
            <person name="Suda W."/>
            <person name="Oshida Y."/>
            <person name="Kitamura K."/>
            <person name="Iida T."/>
            <person name="Hattori M."/>
            <person name="Ohkuma M."/>
        </authorList>
    </citation>
    <scope>NUCLEOTIDE SEQUENCE [LARGE SCALE GENOMIC DNA]</scope>
    <source>
        <strain evidence="2 3">JCM 9157</strain>
    </source>
</reference>
<dbReference type="InterPro" id="IPR035681">
    <property type="entry name" value="ComA-like_MBL"/>
</dbReference>
<dbReference type="CDD" id="cd07731">
    <property type="entry name" value="ComA-like_MBL-fold"/>
    <property type="match status" value="1"/>
</dbReference>
<evidence type="ECO:0000259" key="1">
    <source>
        <dbReference type="SMART" id="SM00849"/>
    </source>
</evidence>
<organism evidence="2 3">
    <name type="scientific">Halalkalibacter akibai (strain ATCC 43226 / DSM 21942 / CIP 109018 / JCM 9157 / 1139)</name>
    <name type="common">Bacillus akibai</name>
    <dbReference type="NCBI Taxonomy" id="1236973"/>
    <lineage>
        <taxon>Bacteria</taxon>
        <taxon>Bacillati</taxon>
        <taxon>Bacillota</taxon>
        <taxon>Bacilli</taxon>
        <taxon>Bacillales</taxon>
        <taxon>Bacillaceae</taxon>
        <taxon>Halalkalibacter</taxon>
    </lineage>
</organism>
<keyword evidence="3" id="KW-1185">Reference proteome</keyword>
<dbReference type="InterPro" id="IPR001279">
    <property type="entry name" value="Metallo-B-lactamas"/>
</dbReference>
<dbReference type="Pfam" id="PF00753">
    <property type="entry name" value="Lactamase_B"/>
    <property type="match status" value="1"/>
</dbReference>
<proteinExistence type="predicted"/>
<evidence type="ECO:0000313" key="3">
    <source>
        <dbReference type="Proteomes" id="UP000018896"/>
    </source>
</evidence>
<dbReference type="STRING" id="1236973.JCM9157_4534"/>
<comment type="caution">
    <text evidence="2">The sequence shown here is derived from an EMBL/GenBank/DDBJ whole genome shotgun (WGS) entry which is preliminary data.</text>
</comment>
<dbReference type="OrthoDB" id="9761531at2"/>
<sequence length="324" mass="36484">MSNRLFYIFVVLLLGISSACVSPIPEKFIQTTGSEIVTIRTNEVFNISDYTGKLQVRYFNLEADKKSGDAILIISPDGKTMLIDSGKIETGRALDHYLDQLGIDRIDYAIATHPHHDHIGGYQTILRTKTVANLFMPNLPHTTEAYASFLKIVEEKKIEPNYIKSGDSFFLGDDVKVEVLSPSEEALDQARKEKRLSTTDINNLSLVMKLTYQDNTFLFTGDIYKKQEKRLVHLQKDLAADVLDAPHHGDDTSSHQKFIQAVQPKYTLISANILQSQKVYQRYIESGSEVFATSIHGNILLVSDGTNIEIIPELDYQKTLKQKG</sequence>
<dbReference type="PROSITE" id="PS51257">
    <property type="entry name" value="PROKAR_LIPOPROTEIN"/>
    <property type="match status" value="1"/>
</dbReference>
<dbReference type="InterPro" id="IPR052159">
    <property type="entry name" value="Competence_DNA_uptake"/>
</dbReference>
<gene>
    <name evidence="2" type="ORF">JCM9157_4534</name>
</gene>
<dbReference type="Proteomes" id="UP000018896">
    <property type="component" value="Unassembled WGS sequence"/>
</dbReference>